<dbReference type="PANTHER" id="PTHR40758:SF1">
    <property type="entry name" value="CONSERVED PROTEIN"/>
    <property type="match status" value="1"/>
</dbReference>
<dbReference type="NCBIfam" id="TIGR03083">
    <property type="entry name" value="maleylpyruvate isomerase family mycothiol-dependent enzyme"/>
    <property type="match status" value="1"/>
</dbReference>
<dbReference type="InterPro" id="IPR034660">
    <property type="entry name" value="DinB/YfiT-like"/>
</dbReference>
<evidence type="ECO:0000259" key="1">
    <source>
        <dbReference type="Pfam" id="PF07398"/>
    </source>
</evidence>
<dbReference type="RefSeq" id="WP_345692855.1">
    <property type="nucleotide sequence ID" value="NZ_BAABIT010000001.1"/>
</dbReference>
<dbReference type="SUPFAM" id="SSF109854">
    <property type="entry name" value="DinB/YfiT-like putative metalloenzymes"/>
    <property type="match status" value="1"/>
</dbReference>
<gene>
    <name evidence="3" type="ORF">ACFPM3_25050</name>
</gene>
<dbReference type="SUPFAM" id="SSF55718">
    <property type="entry name" value="SCP-like"/>
    <property type="match status" value="1"/>
</dbReference>
<feature type="domain" description="Mycothiol-dependent maleylpyruvate isomerase metal-binding" evidence="2">
    <location>
        <begin position="95"/>
        <end position="217"/>
    </location>
</feature>
<evidence type="ECO:0000259" key="2">
    <source>
        <dbReference type="Pfam" id="PF11716"/>
    </source>
</evidence>
<dbReference type="Pfam" id="PF07398">
    <property type="entry name" value="MDMPI_C"/>
    <property type="match status" value="1"/>
</dbReference>
<dbReference type="EMBL" id="JBHSJD010000020">
    <property type="protein sequence ID" value="MFC5025398.1"/>
    <property type="molecule type" value="Genomic_DNA"/>
</dbReference>
<accession>A0ABV9XL01</accession>
<name>A0ABV9XL01_9ACTN</name>
<proteinExistence type="predicted"/>
<dbReference type="InterPro" id="IPR017517">
    <property type="entry name" value="Maleyloyr_isom"/>
</dbReference>
<evidence type="ECO:0000313" key="3">
    <source>
        <dbReference type="EMBL" id="MFC5025398.1"/>
    </source>
</evidence>
<dbReference type="PANTHER" id="PTHR40758">
    <property type="entry name" value="CONSERVED PROTEIN"/>
    <property type="match status" value="1"/>
</dbReference>
<protein>
    <submittedName>
        <fullName evidence="3">Maleylpyruvate isomerase family mycothiol-dependent enzyme</fullName>
    </submittedName>
</protein>
<keyword evidence="3" id="KW-0413">Isomerase</keyword>
<sequence length="337" mass="36575">MSEALEQALAEALAHLLTSIDTCDDDVVDPDTAVRWTEHTAHVLDRLAPPDRRRLAVLFHDVARREPDGPWSEALHAIPASLGLDEDGHEHYCDAVEEHVARLLKTVRDADPATPVPTCPGWTLADLVRHHGTTHRWTDHLVRTRATARVRPEDIPLDLPDDTGAYADWLASSAEAALGALRSAAPDTPMWTYGADPHVRFFARRLLFEAVVHLADAELALGERPRIDAGTAADGIDEFLEYVPYVGRVAEPVAHLGRDGDVLRLRAADTGAMWTLTFGGGGFSVRLDGDGGATVTIEADTGELLLLLYGRYGAGDGRFTVTGDRTLLDAWLAATPL</sequence>
<dbReference type="Pfam" id="PF11716">
    <property type="entry name" value="MDMPI_N"/>
    <property type="match status" value="1"/>
</dbReference>
<keyword evidence="4" id="KW-1185">Reference proteome</keyword>
<dbReference type="InterPro" id="IPR024344">
    <property type="entry name" value="MDMPI_metal-binding"/>
</dbReference>
<feature type="domain" description="MDMPI C-terminal" evidence="1">
    <location>
        <begin position="232"/>
        <end position="329"/>
    </location>
</feature>
<dbReference type="Proteomes" id="UP001595829">
    <property type="component" value="Unassembled WGS sequence"/>
</dbReference>
<dbReference type="InterPro" id="IPR036527">
    <property type="entry name" value="SCP2_sterol-bd_dom_sf"/>
</dbReference>
<reference evidence="4" key="1">
    <citation type="journal article" date="2019" name="Int. J. Syst. Evol. Microbiol.">
        <title>The Global Catalogue of Microorganisms (GCM) 10K type strain sequencing project: providing services to taxonomists for standard genome sequencing and annotation.</title>
        <authorList>
            <consortium name="The Broad Institute Genomics Platform"/>
            <consortium name="The Broad Institute Genome Sequencing Center for Infectious Disease"/>
            <person name="Wu L."/>
            <person name="Ma J."/>
        </authorList>
    </citation>
    <scope>NUCLEOTIDE SEQUENCE [LARGE SCALE GENOMIC DNA]</scope>
    <source>
        <strain evidence="4">CGMCC 4.1648</strain>
    </source>
</reference>
<comment type="caution">
    <text evidence="3">The sequence shown here is derived from an EMBL/GenBank/DDBJ whole genome shotgun (WGS) entry which is preliminary data.</text>
</comment>
<dbReference type="InterPro" id="IPR010872">
    <property type="entry name" value="MDMPI_C-term_domain"/>
</dbReference>
<dbReference type="GO" id="GO:0016853">
    <property type="term" value="F:isomerase activity"/>
    <property type="evidence" value="ECO:0007669"/>
    <property type="project" value="UniProtKB-KW"/>
</dbReference>
<organism evidence="3 4">
    <name type="scientific">Streptomyces coeruleoprunus</name>
    <dbReference type="NCBI Taxonomy" id="285563"/>
    <lineage>
        <taxon>Bacteria</taxon>
        <taxon>Bacillati</taxon>
        <taxon>Actinomycetota</taxon>
        <taxon>Actinomycetes</taxon>
        <taxon>Kitasatosporales</taxon>
        <taxon>Streptomycetaceae</taxon>
        <taxon>Streptomyces</taxon>
    </lineage>
</organism>
<evidence type="ECO:0000313" key="4">
    <source>
        <dbReference type="Proteomes" id="UP001595829"/>
    </source>
</evidence>